<evidence type="ECO:0000256" key="1">
    <source>
        <dbReference type="ARBA" id="ARBA00004651"/>
    </source>
</evidence>
<comment type="caution">
    <text evidence="8">The sequence shown here is derived from an EMBL/GenBank/DDBJ whole genome shotgun (WGS) entry which is preliminary data.</text>
</comment>
<dbReference type="GO" id="GO:0051301">
    <property type="term" value="P:cell division"/>
    <property type="evidence" value="ECO:0007669"/>
    <property type="project" value="UniProtKB-KW"/>
</dbReference>
<evidence type="ECO:0000313" key="9">
    <source>
        <dbReference type="Proteomes" id="UP001232973"/>
    </source>
</evidence>
<feature type="transmembrane region" description="Helical" evidence="7">
    <location>
        <begin position="273"/>
        <end position="293"/>
    </location>
</feature>
<sequence length="369" mass="39345">MVRTKVSFDPVLFIVTLILLCIGVVMVHSASSVISLQKFDDPFYYAKRQLLWASLGICGMLIMANYDYHKLRKWAPRIAIASFVFLAIVLIPGVGSNRGGSQAWLGIGSFGIQPSEFAKLGLIVFLAHYLADAGDRMHSFRRGFLPPLMLSLTAVGLIMLEPDLGQSVVIMGTTIVMLFAAGAQVKHLAGLAGLGLAGFAGLVAAAPYRINRIVAFLDPWKDPLGKGYQIIQSLYALGSGGVLGLGLGNSRQKYLYLPEPQTDFVYSIIGEELGLLGAATVLLLFCVLVWRGFRTAIFAPDEFGSLLAVGITGMIGVQVLINVGVVTGSIPATGITLPLISYGGSSLTLMLTGIGILLNISRQANLALR</sequence>
<feature type="transmembrane region" description="Helical" evidence="7">
    <location>
        <begin position="50"/>
        <end position="66"/>
    </location>
</feature>
<evidence type="ECO:0000256" key="3">
    <source>
        <dbReference type="ARBA" id="ARBA00022692"/>
    </source>
</evidence>
<feature type="transmembrane region" description="Helical" evidence="7">
    <location>
        <begin position="166"/>
        <end position="183"/>
    </location>
</feature>
<protein>
    <submittedName>
        <fullName evidence="8">Cell division protein FtsW</fullName>
    </submittedName>
</protein>
<reference evidence="8 9" key="1">
    <citation type="submission" date="2023-07" db="EMBL/GenBank/DDBJ databases">
        <title>Genomic Encyclopedia of Type Strains, Phase IV (KMG-IV): sequencing the most valuable type-strain genomes for metagenomic binning, comparative biology and taxonomic classification.</title>
        <authorList>
            <person name="Goeker M."/>
        </authorList>
    </citation>
    <scope>NUCLEOTIDE SEQUENCE [LARGE SCALE GENOMIC DNA]</scope>
    <source>
        <strain evidence="8 9">DSM 4006</strain>
    </source>
</reference>
<evidence type="ECO:0000256" key="6">
    <source>
        <dbReference type="ARBA" id="ARBA00023136"/>
    </source>
</evidence>
<keyword evidence="3 7" id="KW-0812">Transmembrane</keyword>
<feature type="transmembrane region" description="Helical" evidence="7">
    <location>
        <begin position="12"/>
        <end position="30"/>
    </location>
</feature>
<keyword evidence="8" id="KW-0132">Cell division</keyword>
<dbReference type="InterPro" id="IPR013437">
    <property type="entry name" value="FtsW"/>
</dbReference>
<dbReference type="RefSeq" id="WP_274456241.1">
    <property type="nucleotide sequence ID" value="NZ_CP067097.1"/>
</dbReference>
<proteinExistence type="predicted"/>
<dbReference type="PANTHER" id="PTHR30474">
    <property type="entry name" value="CELL CYCLE PROTEIN"/>
    <property type="match status" value="1"/>
</dbReference>
<gene>
    <name evidence="8" type="ORF">J2S03_002836</name>
</gene>
<evidence type="ECO:0000313" key="8">
    <source>
        <dbReference type="EMBL" id="MDQ0190969.1"/>
    </source>
</evidence>
<evidence type="ECO:0000256" key="4">
    <source>
        <dbReference type="ARBA" id="ARBA00022960"/>
    </source>
</evidence>
<feature type="transmembrane region" description="Helical" evidence="7">
    <location>
        <begin position="305"/>
        <end position="327"/>
    </location>
</feature>
<keyword evidence="2" id="KW-1003">Cell membrane</keyword>
<dbReference type="NCBIfam" id="TIGR02615">
    <property type="entry name" value="spoVE"/>
    <property type="match status" value="1"/>
</dbReference>
<dbReference type="EMBL" id="JAUSTP010000028">
    <property type="protein sequence ID" value="MDQ0190969.1"/>
    <property type="molecule type" value="Genomic_DNA"/>
</dbReference>
<dbReference type="NCBIfam" id="TIGR02614">
    <property type="entry name" value="ftsW"/>
    <property type="match status" value="1"/>
</dbReference>
<keyword evidence="4" id="KW-0133">Cell shape</keyword>
<organism evidence="8 9">
    <name type="scientific">Alicyclobacillus cycloheptanicus</name>
    <dbReference type="NCBI Taxonomy" id="1457"/>
    <lineage>
        <taxon>Bacteria</taxon>
        <taxon>Bacillati</taxon>
        <taxon>Bacillota</taxon>
        <taxon>Bacilli</taxon>
        <taxon>Bacillales</taxon>
        <taxon>Alicyclobacillaceae</taxon>
        <taxon>Alicyclobacillus</taxon>
    </lineage>
</organism>
<accession>A0ABT9XLR5</accession>
<feature type="transmembrane region" description="Helical" evidence="7">
    <location>
        <begin position="143"/>
        <end position="160"/>
    </location>
</feature>
<feature type="transmembrane region" description="Helical" evidence="7">
    <location>
        <begin position="107"/>
        <end position="131"/>
    </location>
</feature>
<comment type="subcellular location">
    <subcellularLocation>
        <location evidence="1">Cell membrane</location>
        <topology evidence="1">Multi-pass membrane protein</topology>
    </subcellularLocation>
</comment>
<feature type="transmembrane region" description="Helical" evidence="7">
    <location>
        <begin position="339"/>
        <end position="360"/>
    </location>
</feature>
<keyword evidence="5 7" id="KW-1133">Transmembrane helix</keyword>
<feature type="transmembrane region" description="Helical" evidence="7">
    <location>
        <begin position="78"/>
        <end position="95"/>
    </location>
</feature>
<keyword evidence="8" id="KW-0131">Cell cycle</keyword>
<dbReference type="InterPro" id="IPR013438">
    <property type="entry name" value="SpoVE"/>
</dbReference>
<dbReference type="Pfam" id="PF01098">
    <property type="entry name" value="FTSW_RODA_SPOVE"/>
    <property type="match status" value="1"/>
</dbReference>
<keyword evidence="6 7" id="KW-0472">Membrane</keyword>
<evidence type="ECO:0000256" key="7">
    <source>
        <dbReference type="SAM" id="Phobius"/>
    </source>
</evidence>
<evidence type="ECO:0000256" key="5">
    <source>
        <dbReference type="ARBA" id="ARBA00022989"/>
    </source>
</evidence>
<dbReference type="InterPro" id="IPR001182">
    <property type="entry name" value="FtsW/RodA"/>
</dbReference>
<evidence type="ECO:0000256" key="2">
    <source>
        <dbReference type="ARBA" id="ARBA00022475"/>
    </source>
</evidence>
<keyword evidence="9" id="KW-1185">Reference proteome</keyword>
<name>A0ABT9XLR5_9BACL</name>
<dbReference type="Proteomes" id="UP001232973">
    <property type="component" value="Unassembled WGS sequence"/>
</dbReference>
<feature type="transmembrane region" description="Helical" evidence="7">
    <location>
        <begin position="190"/>
        <end position="210"/>
    </location>
</feature>
<dbReference type="PANTHER" id="PTHR30474:SF13">
    <property type="entry name" value="STAGE V SPORULATION PROTEIN E"/>
    <property type="match status" value="1"/>
</dbReference>